<dbReference type="InterPro" id="IPR045455">
    <property type="entry name" value="NrS-1_pol-like_helicase"/>
</dbReference>
<accession>A0A075G069</accession>
<dbReference type="Gene3D" id="3.40.50.300">
    <property type="entry name" value="P-loop containing nucleotide triphosphate hydrolases"/>
    <property type="match status" value="1"/>
</dbReference>
<dbReference type="GO" id="GO:0016817">
    <property type="term" value="F:hydrolase activity, acting on acid anhydrides"/>
    <property type="evidence" value="ECO:0007669"/>
    <property type="project" value="InterPro"/>
</dbReference>
<dbReference type="InterPro" id="IPR014818">
    <property type="entry name" value="Phage/plasmid_primase_P4_C"/>
</dbReference>
<keyword evidence="2" id="KW-0378">Hydrolase</keyword>
<keyword evidence="1" id="KW-0547">Nucleotide-binding</keyword>
<evidence type="ECO:0000256" key="2">
    <source>
        <dbReference type="ARBA" id="ARBA00022801"/>
    </source>
</evidence>
<protein>
    <submittedName>
        <fullName evidence="5">Putative helicase</fullName>
    </submittedName>
</protein>
<evidence type="ECO:0000259" key="4">
    <source>
        <dbReference type="PROSITE" id="PS51206"/>
    </source>
</evidence>
<dbReference type="Pfam" id="PF19263">
    <property type="entry name" value="DUF5906"/>
    <property type="match status" value="1"/>
</dbReference>
<name>A0A075G069_9EURY</name>
<dbReference type="PANTHER" id="PTHR35372:SF2">
    <property type="entry name" value="SF3 HELICASE DOMAIN-CONTAINING PROTEIN"/>
    <property type="match status" value="1"/>
</dbReference>
<dbReference type="EMBL" id="KF900494">
    <property type="protein sequence ID" value="AIE96973.1"/>
    <property type="molecule type" value="Genomic_DNA"/>
</dbReference>
<dbReference type="Pfam" id="PF08707">
    <property type="entry name" value="PriCT_2"/>
    <property type="match status" value="1"/>
</dbReference>
<evidence type="ECO:0000256" key="1">
    <source>
        <dbReference type="ARBA" id="ARBA00022741"/>
    </source>
</evidence>
<sequence>MSNLAAFLKTHQLKKGSGKRFTHTRIPSKSGDPLVIYPASYAIPKETMNEFYKLYHKQVFVDKIPEYLTERQTQSGGPILVDLDFRYGTHIDQRQHDDNHITDIIDLYLAEIQEILHFTQDTKIPIFILEKPTINIQPDIVKDGIHIVIGISMHHVMQQILRKHIMTNTEGSDGKIDYILEDLPLTNTYDEVLDYGITKGHTNWQLYGSRKPNCEAYELTKYLICEWKHEAEEWEWEQQNIDDIDKLELLTLISAQNNNHPKIPITEKYKQEYEILRKGHLKKIKKNKKIKQEEINDSSMLEKACKDYLDNLSEEEYQIKETHNSVMALPKKFYDQEPLWIKVGWACYNTDKRMFPTWMLFSSQSSKFNFEDIPDYYTQWKKMKKGREMGVSCRSIMFWLKETNRAEFDKIQKETVEFYMNKVIDSPTETDIAAVLYQMYKDKYACVSVENKTWYEFSNHRWQREDSGNSLRHNISRVISPKFKELSRKKVETLHQLENDPDQEDKVSILSHQIKKCSNICLILKKTSHKNNIMREAQEIFYDKHFFDKLDQNPYLLSCENGVLDFKASTIDTIFRKGKAEDYLSLNTGVCYKSKIKDTIKREIQEFMKQLFPITELYNYMWEHLASTLLGTNQNQTFNIYTGDGRNGKSKLVEFMALILGDYKGTVPITLITKKRGGIGGVSPEIAQLMGKRYAVMQEPTKGDKINEGIMKELTGGDPITGRSLYKDSITFTPQFKLAVCTNNLFDIHSNDNGTWRRIRVCPYMSEFNEAPFKETSKLENPYQYKVNKNIDKEKFPLWKETFFAMLVEIAFKTKGNVRDCKIVMAASDEYRDDQNCLAQFASETIEQSQEGVLKITQIWQLLGEWWKENGIGMKPKRKELQKFLNKKFGKIGKDRMWTGIRQKDFSFADKLDEDGD</sequence>
<dbReference type="Pfam" id="PF08706">
    <property type="entry name" value="D5_N"/>
    <property type="match status" value="1"/>
</dbReference>
<keyword evidence="5" id="KW-0347">Helicase</keyword>
<reference evidence="5" key="1">
    <citation type="journal article" date="2014" name="Genome Biol. Evol.">
        <title>Pangenome evidence for extensive interdomain horizontal transfer affecting lineage core and shell genes in uncultured planktonic thaumarchaeota and euryarchaeota.</title>
        <authorList>
            <person name="Deschamps P."/>
            <person name="Zivanovic Y."/>
            <person name="Moreira D."/>
            <person name="Rodriguez-Valera F."/>
            <person name="Lopez-Garcia P."/>
        </authorList>
    </citation>
    <scope>NUCLEOTIDE SEQUENCE</scope>
</reference>
<dbReference type="InterPro" id="IPR006500">
    <property type="entry name" value="Helicase_put_C_phage/plasmid"/>
</dbReference>
<dbReference type="InterPro" id="IPR051620">
    <property type="entry name" value="ORF904-like_C"/>
</dbReference>
<evidence type="ECO:0000313" key="5">
    <source>
        <dbReference type="EMBL" id="AIE96973.1"/>
    </source>
</evidence>
<evidence type="ECO:0000256" key="3">
    <source>
        <dbReference type="ARBA" id="ARBA00022840"/>
    </source>
</evidence>
<dbReference type="PANTHER" id="PTHR35372">
    <property type="entry name" value="ATP BINDING PROTEIN-RELATED"/>
    <property type="match status" value="1"/>
</dbReference>
<dbReference type="InterPro" id="IPR014819">
    <property type="entry name" value="PriCT_2"/>
</dbReference>
<proteinExistence type="predicted"/>
<dbReference type="InterPro" id="IPR056443">
    <property type="entry name" value="AEP_C962R"/>
</dbReference>
<dbReference type="AlphaFoldDB" id="A0A075G069"/>
<dbReference type="NCBIfam" id="TIGR01613">
    <property type="entry name" value="primase_Cterm"/>
    <property type="match status" value="1"/>
</dbReference>
<dbReference type="GO" id="GO:0004386">
    <property type="term" value="F:helicase activity"/>
    <property type="evidence" value="ECO:0007669"/>
    <property type="project" value="UniProtKB-KW"/>
</dbReference>
<dbReference type="SMART" id="SM00885">
    <property type="entry name" value="D5_N"/>
    <property type="match status" value="1"/>
</dbReference>
<organism evidence="5">
    <name type="scientific">uncultured marine group II/III euryarchaeote AD1000_88_G11</name>
    <dbReference type="NCBI Taxonomy" id="1457822"/>
    <lineage>
        <taxon>Archaea</taxon>
        <taxon>Methanobacteriati</taxon>
        <taxon>Methanobacteriota</taxon>
        <taxon>environmental samples</taxon>
    </lineage>
</organism>
<feature type="domain" description="SF3 helicase" evidence="4">
    <location>
        <begin position="616"/>
        <end position="777"/>
    </location>
</feature>
<keyword evidence="3" id="KW-0067">ATP-binding</keyword>
<dbReference type="Pfam" id="PF23162">
    <property type="entry name" value="AEP_C962R"/>
    <property type="match status" value="1"/>
</dbReference>
<dbReference type="PROSITE" id="PS51206">
    <property type="entry name" value="SF3_HELICASE_1"/>
    <property type="match status" value="1"/>
</dbReference>
<dbReference type="InterPro" id="IPR027417">
    <property type="entry name" value="P-loop_NTPase"/>
</dbReference>
<dbReference type="InterPro" id="IPR014015">
    <property type="entry name" value="Helicase_SF3_DNA-vir"/>
</dbReference>
<dbReference type="GO" id="GO:0005524">
    <property type="term" value="F:ATP binding"/>
    <property type="evidence" value="ECO:0007669"/>
    <property type="project" value="UniProtKB-KW"/>
</dbReference>